<evidence type="ECO:0000256" key="6">
    <source>
        <dbReference type="ARBA" id="ARBA00022741"/>
    </source>
</evidence>
<comment type="similarity">
    <text evidence="1 11">Belongs to the thymidylate kinase family.</text>
</comment>
<name>A0ABU5E3Y9_9PROT</name>
<dbReference type="InterPro" id="IPR018095">
    <property type="entry name" value="Thymidylate_kin_CS"/>
</dbReference>
<feature type="binding site" evidence="11">
    <location>
        <begin position="13"/>
        <end position="20"/>
    </location>
    <ligand>
        <name>ATP</name>
        <dbReference type="ChEBI" id="CHEBI:30616"/>
    </ligand>
</feature>
<feature type="domain" description="Thymidylate kinase-like" evidence="12">
    <location>
        <begin position="11"/>
        <end position="197"/>
    </location>
</feature>
<comment type="function">
    <text evidence="11">Phosphorylation of dTMP to form dTDP in both de novo and salvage pathways of dTTP synthesis.</text>
</comment>
<evidence type="ECO:0000256" key="9">
    <source>
        <dbReference type="ARBA" id="ARBA00029962"/>
    </source>
</evidence>
<dbReference type="SUPFAM" id="SSF52540">
    <property type="entry name" value="P-loop containing nucleoside triphosphate hydrolases"/>
    <property type="match status" value="1"/>
</dbReference>
<keyword evidence="8 11" id="KW-0067">ATP-binding</keyword>
<evidence type="ECO:0000256" key="7">
    <source>
        <dbReference type="ARBA" id="ARBA00022777"/>
    </source>
</evidence>
<dbReference type="PANTHER" id="PTHR10344:SF4">
    <property type="entry name" value="UMP-CMP KINASE 2, MITOCHONDRIAL"/>
    <property type="match status" value="1"/>
</dbReference>
<dbReference type="InterPro" id="IPR018094">
    <property type="entry name" value="Thymidylate_kinase"/>
</dbReference>
<keyword evidence="5 11" id="KW-0545">Nucleotide biosynthesis</keyword>
<dbReference type="InterPro" id="IPR039430">
    <property type="entry name" value="Thymidylate_kin-like_dom"/>
</dbReference>
<sequence length="209" mass="23040">MPAGTLRFVTFEGGEGAGKSTQIRLLAEALRAAGQSVEMTREPGGTEGAEQIRKLLVEGAAGRWQSETEALLHFAARAEHLAQVIRPALAAGKWVLCDRFADSTLAYQGYGQGLDLEWLWTLRRHIVGPTEPGLTIMMDLPVEKGLARAETQQRYERMGLDFHRRLADGFRQLATAEPDRCRIVDASRERAVIAAEIAGLIRERFGVSL</sequence>
<protein>
    <recommendedName>
        <fullName evidence="3 11">Thymidylate kinase</fullName>
        <ecNumber evidence="2 11">2.7.4.9</ecNumber>
    </recommendedName>
    <alternativeName>
        <fullName evidence="9 11">dTMP kinase</fullName>
    </alternativeName>
</protein>
<reference evidence="13 14" key="1">
    <citation type="journal article" date="2013" name="Antonie Van Leeuwenhoek">
        <title>Dongia rigui sp. nov., isolated from freshwater of a large wetland in Korea.</title>
        <authorList>
            <person name="Baik K.S."/>
            <person name="Hwang Y.M."/>
            <person name="Choi J.S."/>
            <person name="Kwon J."/>
            <person name="Seong C.N."/>
        </authorList>
    </citation>
    <scope>NUCLEOTIDE SEQUENCE [LARGE SCALE GENOMIC DNA]</scope>
    <source>
        <strain evidence="13 14">04SU4-P</strain>
    </source>
</reference>
<keyword evidence="6 11" id="KW-0547">Nucleotide-binding</keyword>
<organism evidence="13 14">
    <name type="scientific">Dongia rigui</name>
    <dbReference type="NCBI Taxonomy" id="940149"/>
    <lineage>
        <taxon>Bacteria</taxon>
        <taxon>Pseudomonadati</taxon>
        <taxon>Pseudomonadota</taxon>
        <taxon>Alphaproteobacteria</taxon>
        <taxon>Rhodospirillales</taxon>
        <taxon>Dongiaceae</taxon>
        <taxon>Dongia</taxon>
    </lineage>
</organism>
<comment type="caution">
    <text evidence="13">The sequence shown here is derived from an EMBL/GenBank/DDBJ whole genome shotgun (WGS) entry which is preliminary data.</text>
</comment>
<evidence type="ECO:0000256" key="4">
    <source>
        <dbReference type="ARBA" id="ARBA00022679"/>
    </source>
</evidence>
<dbReference type="PROSITE" id="PS01331">
    <property type="entry name" value="THYMIDYLATE_KINASE"/>
    <property type="match status" value="1"/>
</dbReference>
<dbReference type="Proteomes" id="UP001271769">
    <property type="component" value="Unassembled WGS sequence"/>
</dbReference>
<keyword evidence="14" id="KW-1185">Reference proteome</keyword>
<gene>
    <name evidence="11 13" type="primary">tmk</name>
    <name evidence="13" type="ORF">SMD31_20125</name>
</gene>
<evidence type="ECO:0000313" key="14">
    <source>
        <dbReference type="Proteomes" id="UP001271769"/>
    </source>
</evidence>
<accession>A0ABU5E3Y9</accession>
<dbReference type="CDD" id="cd01672">
    <property type="entry name" value="TMPK"/>
    <property type="match status" value="1"/>
</dbReference>
<keyword evidence="7 11" id="KW-0418">Kinase</keyword>
<evidence type="ECO:0000256" key="3">
    <source>
        <dbReference type="ARBA" id="ARBA00017144"/>
    </source>
</evidence>
<evidence type="ECO:0000256" key="8">
    <source>
        <dbReference type="ARBA" id="ARBA00022840"/>
    </source>
</evidence>
<dbReference type="EMBL" id="JAXCLX010000004">
    <property type="protein sequence ID" value="MDY0874258.1"/>
    <property type="molecule type" value="Genomic_DNA"/>
</dbReference>
<comment type="catalytic activity">
    <reaction evidence="10 11">
        <text>dTMP + ATP = dTDP + ADP</text>
        <dbReference type="Rhea" id="RHEA:13517"/>
        <dbReference type="ChEBI" id="CHEBI:30616"/>
        <dbReference type="ChEBI" id="CHEBI:58369"/>
        <dbReference type="ChEBI" id="CHEBI:63528"/>
        <dbReference type="ChEBI" id="CHEBI:456216"/>
        <dbReference type="EC" id="2.7.4.9"/>
    </reaction>
</comment>
<evidence type="ECO:0000256" key="2">
    <source>
        <dbReference type="ARBA" id="ARBA00012980"/>
    </source>
</evidence>
<dbReference type="PANTHER" id="PTHR10344">
    <property type="entry name" value="THYMIDYLATE KINASE"/>
    <property type="match status" value="1"/>
</dbReference>
<dbReference type="Pfam" id="PF02223">
    <property type="entry name" value="Thymidylate_kin"/>
    <property type="match status" value="1"/>
</dbReference>
<dbReference type="GO" id="GO:0004798">
    <property type="term" value="F:dTMP kinase activity"/>
    <property type="evidence" value="ECO:0007669"/>
    <property type="project" value="UniProtKB-EC"/>
</dbReference>
<dbReference type="HAMAP" id="MF_00165">
    <property type="entry name" value="Thymidylate_kinase"/>
    <property type="match status" value="1"/>
</dbReference>
<proteinExistence type="inferred from homology"/>
<keyword evidence="4 11" id="KW-0808">Transferase</keyword>
<dbReference type="EC" id="2.7.4.9" evidence="2 11"/>
<evidence type="ECO:0000256" key="5">
    <source>
        <dbReference type="ARBA" id="ARBA00022727"/>
    </source>
</evidence>
<evidence type="ECO:0000256" key="10">
    <source>
        <dbReference type="ARBA" id="ARBA00048743"/>
    </source>
</evidence>
<evidence type="ECO:0000256" key="1">
    <source>
        <dbReference type="ARBA" id="ARBA00009776"/>
    </source>
</evidence>
<evidence type="ECO:0000313" key="13">
    <source>
        <dbReference type="EMBL" id="MDY0874258.1"/>
    </source>
</evidence>
<dbReference type="RefSeq" id="WP_320502727.1">
    <property type="nucleotide sequence ID" value="NZ_JAXCLX010000004.1"/>
</dbReference>
<evidence type="ECO:0000256" key="11">
    <source>
        <dbReference type="HAMAP-Rule" id="MF_00165"/>
    </source>
</evidence>
<evidence type="ECO:0000259" key="12">
    <source>
        <dbReference type="Pfam" id="PF02223"/>
    </source>
</evidence>
<dbReference type="InterPro" id="IPR027417">
    <property type="entry name" value="P-loop_NTPase"/>
</dbReference>
<dbReference type="NCBIfam" id="TIGR00041">
    <property type="entry name" value="DTMP_kinase"/>
    <property type="match status" value="1"/>
</dbReference>
<dbReference type="Gene3D" id="3.40.50.300">
    <property type="entry name" value="P-loop containing nucleotide triphosphate hydrolases"/>
    <property type="match status" value="1"/>
</dbReference>